<comment type="caution">
    <text evidence="10">The sequence shown here is derived from an EMBL/GenBank/DDBJ whole genome shotgun (WGS) entry which is preliminary data.</text>
</comment>
<dbReference type="Proteomes" id="UP000053947">
    <property type="component" value="Unassembled WGS sequence"/>
</dbReference>
<organism evidence="10 11">
    <name type="scientific">Dehalogenimonas alkenigignens</name>
    <dbReference type="NCBI Taxonomy" id="1217799"/>
    <lineage>
        <taxon>Bacteria</taxon>
        <taxon>Bacillati</taxon>
        <taxon>Chloroflexota</taxon>
        <taxon>Dehalococcoidia</taxon>
        <taxon>Dehalococcoidales</taxon>
        <taxon>Dehalococcoidaceae</taxon>
        <taxon>Dehalogenimonas</taxon>
    </lineage>
</organism>
<reference evidence="10 11" key="1">
    <citation type="submission" date="2015-06" db="EMBL/GenBank/DDBJ databases">
        <title>Genome sequence of the organohalide-respiring Dehalogenimonas alkenigignens type strain (IP3-3T).</title>
        <authorList>
            <person name="Key T.A."/>
            <person name="Richmond D.P."/>
            <person name="Bowman K.S."/>
            <person name="Cho Y.-J."/>
            <person name="Chun J."/>
            <person name="da Costa M.S."/>
            <person name="Rainey F.A."/>
            <person name="Moe W.M."/>
        </authorList>
    </citation>
    <scope>NUCLEOTIDE SEQUENCE [LARGE SCALE GENOMIC DNA]</scope>
    <source>
        <strain evidence="10 11">IP3-3</strain>
    </source>
</reference>
<keyword evidence="2" id="KW-1003">Cell membrane</keyword>
<accession>A0A0W0GH36</accession>
<dbReference type="GO" id="GO:0009103">
    <property type="term" value="P:lipopolysaccharide biosynthetic process"/>
    <property type="evidence" value="ECO:0007669"/>
    <property type="project" value="UniProtKB-ARBA"/>
</dbReference>
<dbReference type="OrthoDB" id="142814at2"/>
<feature type="transmembrane region" description="Helical" evidence="8">
    <location>
        <begin position="16"/>
        <end position="35"/>
    </location>
</feature>
<feature type="transmembrane region" description="Helical" evidence="8">
    <location>
        <begin position="302"/>
        <end position="322"/>
    </location>
</feature>
<dbReference type="EMBL" id="LFDV01000002">
    <property type="protein sequence ID" value="KTB47863.1"/>
    <property type="molecule type" value="Genomic_DNA"/>
</dbReference>
<dbReference type="STRING" id="1217799.DEALK_07080"/>
<evidence type="ECO:0000256" key="4">
    <source>
        <dbReference type="ARBA" id="ARBA00022679"/>
    </source>
</evidence>
<feature type="transmembrane region" description="Helical" evidence="8">
    <location>
        <begin position="271"/>
        <end position="295"/>
    </location>
</feature>
<dbReference type="GO" id="GO:0005886">
    <property type="term" value="C:plasma membrane"/>
    <property type="evidence" value="ECO:0007669"/>
    <property type="project" value="UniProtKB-SubCell"/>
</dbReference>
<evidence type="ECO:0000256" key="5">
    <source>
        <dbReference type="ARBA" id="ARBA00022692"/>
    </source>
</evidence>
<dbReference type="InterPro" id="IPR003342">
    <property type="entry name" value="ArnT-like_N"/>
</dbReference>
<protein>
    <submittedName>
        <fullName evidence="10">Dolichyl-phosphate-mannose-protein mannosyltransferase</fullName>
    </submittedName>
</protein>
<comment type="subcellular location">
    <subcellularLocation>
        <location evidence="1">Cell membrane</location>
        <topology evidence="1">Multi-pass membrane protein</topology>
    </subcellularLocation>
</comment>
<feature type="transmembrane region" description="Helical" evidence="8">
    <location>
        <begin position="127"/>
        <end position="154"/>
    </location>
</feature>
<dbReference type="PANTHER" id="PTHR33908:SF11">
    <property type="entry name" value="MEMBRANE PROTEIN"/>
    <property type="match status" value="1"/>
</dbReference>
<dbReference type="GO" id="GO:0016763">
    <property type="term" value="F:pentosyltransferase activity"/>
    <property type="evidence" value="ECO:0007669"/>
    <property type="project" value="TreeGrafter"/>
</dbReference>
<sequence>MTKFFNIIKRFTAWKYAWLAAVLIGSMILHLGLLWHPDELVLDEQYYVVAARDYLVQGDLHQPEHPPLAKLVITAGMQVFGDNPFGWRFFPAVFGTGAIFFFYLILRQFPLSNAAVNIAVGLFAFENATFLMASVAMLDIFNVTFMLAGFWAYLARKYPLAVLFLLLSALCKLTGLFPVIAIASHWLVFRRDKVLVLAISGLAAYAGAILAVPGLEYLLTDDWSNPFSRINHLFTVPGTITFENSSHPSALHPWQWVLGYYIMPFWWSPQYLSAVTPTVWAMTLPGFVWTSWLAWRRRDETAFFAAAWIFATLIVWIILGAITDRITYIFYFVPIVGGVLLAFALFFDKAWAWTTEAAPGVQKSIPAGADTANLEPITVSCDENDITTNSESETEGAHPVLTSKPKWWTTVRRRRLFFIGMGILITVHLAFFLALSPFTNWWPTNPG</sequence>
<dbReference type="InterPro" id="IPR050297">
    <property type="entry name" value="LipidA_mod_glycosyltrf_83"/>
</dbReference>
<proteinExistence type="predicted"/>
<evidence type="ECO:0000259" key="9">
    <source>
        <dbReference type="Pfam" id="PF02366"/>
    </source>
</evidence>
<dbReference type="PANTHER" id="PTHR33908">
    <property type="entry name" value="MANNOSYLTRANSFERASE YKCB-RELATED"/>
    <property type="match status" value="1"/>
</dbReference>
<keyword evidence="4 10" id="KW-0808">Transferase</keyword>
<evidence type="ECO:0000256" key="6">
    <source>
        <dbReference type="ARBA" id="ARBA00022989"/>
    </source>
</evidence>
<evidence type="ECO:0000313" key="11">
    <source>
        <dbReference type="Proteomes" id="UP000053947"/>
    </source>
</evidence>
<evidence type="ECO:0000256" key="1">
    <source>
        <dbReference type="ARBA" id="ARBA00004651"/>
    </source>
</evidence>
<feature type="transmembrane region" description="Helical" evidence="8">
    <location>
        <begin position="85"/>
        <end position="106"/>
    </location>
</feature>
<dbReference type="GO" id="GO:0000030">
    <property type="term" value="F:mannosyltransferase activity"/>
    <property type="evidence" value="ECO:0007669"/>
    <property type="project" value="InterPro"/>
</dbReference>
<gene>
    <name evidence="10" type="ORF">DEALK_07080</name>
</gene>
<evidence type="ECO:0000256" key="3">
    <source>
        <dbReference type="ARBA" id="ARBA00022676"/>
    </source>
</evidence>
<keyword evidence="5 8" id="KW-0812">Transmembrane</keyword>
<evidence type="ECO:0000256" key="2">
    <source>
        <dbReference type="ARBA" id="ARBA00022475"/>
    </source>
</evidence>
<keyword evidence="6 8" id="KW-1133">Transmembrane helix</keyword>
<evidence type="ECO:0000256" key="8">
    <source>
        <dbReference type="SAM" id="Phobius"/>
    </source>
</evidence>
<feature type="transmembrane region" description="Helical" evidence="8">
    <location>
        <begin position="328"/>
        <end position="347"/>
    </location>
</feature>
<evidence type="ECO:0000313" key="10">
    <source>
        <dbReference type="EMBL" id="KTB47863.1"/>
    </source>
</evidence>
<evidence type="ECO:0000256" key="7">
    <source>
        <dbReference type="ARBA" id="ARBA00023136"/>
    </source>
</evidence>
<dbReference type="AlphaFoldDB" id="A0A0W0GH36"/>
<keyword evidence="3 10" id="KW-0328">Glycosyltransferase</keyword>
<dbReference type="RefSeq" id="WP_058438749.1">
    <property type="nucleotide sequence ID" value="NZ_KQ758903.1"/>
</dbReference>
<feature type="transmembrane region" description="Helical" evidence="8">
    <location>
        <begin position="194"/>
        <end position="215"/>
    </location>
</feature>
<keyword evidence="7 8" id="KW-0472">Membrane</keyword>
<dbReference type="Pfam" id="PF02366">
    <property type="entry name" value="PMT"/>
    <property type="match status" value="1"/>
</dbReference>
<feature type="transmembrane region" description="Helical" evidence="8">
    <location>
        <begin position="160"/>
        <end position="182"/>
    </location>
</feature>
<feature type="domain" description="ArnT-like N-terminal" evidence="9">
    <location>
        <begin position="27"/>
        <end position="157"/>
    </location>
</feature>
<name>A0A0W0GH36_9CHLR</name>
<keyword evidence="11" id="KW-1185">Reference proteome</keyword>
<feature type="transmembrane region" description="Helical" evidence="8">
    <location>
        <begin position="416"/>
        <end position="438"/>
    </location>
</feature>
<dbReference type="GO" id="GO:0006493">
    <property type="term" value="P:protein O-linked glycosylation"/>
    <property type="evidence" value="ECO:0007669"/>
    <property type="project" value="InterPro"/>
</dbReference>